<dbReference type="PROSITE" id="PS51257">
    <property type="entry name" value="PROKAR_LIPOPROTEIN"/>
    <property type="match status" value="1"/>
</dbReference>
<evidence type="ECO:0000256" key="1">
    <source>
        <dbReference type="SAM" id="Phobius"/>
    </source>
</evidence>
<protein>
    <submittedName>
        <fullName evidence="3">Uncharacterized protein</fullName>
    </submittedName>
</protein>
<keyword evidence="1" id="KW-1133">Transmembrane helix</keyword>
<feature type="transmembrane region" description="Helical" evidence="1">
    <location>
        <begin position="315"/>
        <end position="332"/>
    </location>
</feature>
<feature type="transmembrane region" description="Helical" evidence="1">
    <location>
        <begin position="274"/>
        <end position="294"/>
    </location>
</feature>
<dbReference type="EMBL" id="CAICTM010000157">
    <property type="protein sequence ID" value="CAB9503191.1"/>
    <property type="molecule type" value="Genomic_DNA"/>
</dbReference>
<dbReference type="Proteomes" id="UP001153069">
    <property type="component" value="Unassembled WGS sequence"/>
</dbReference>
<evidence type="ECO:0000313" key="4">
    <source>
        <dbReference type="Proteomes" id="UP001153069"/>
    </source>
</evidence>
<proteinExistence type="predicted"/>
<dbReference type="PANTHER" id="PTHR37314:SF4">
    <property type="entry name" value="UPF0700 TRANSMEMBRANE PROTEIN YOAK"/>
    <property type="match status" value="1"/>
</dbReference>
<dbReference type="OrthoDB" id="197744at2759"/>
<gene>
    <name evidence="3" type="ORF">SEMRO_158_G071590.1</name>
</gene>
<dbReference type="AlphaFoldDB" id="A0A9N8DM85"/>
<sequence>MMMMGKGSFSVLLLCFGGCSCSLSAGYVPSTDPAQRKLLQRPKLQTVEVTKVKGPTTTTKTNRVRLDSIFQTNPLEKFHQQQHQRRIKNQNDEVIVEVEPLMVEVEDVDEEEDPVPTVHIPDGPVFNGPNTAVTHYEDDDLQRGREKEEGRQALFESASAFLAGFTDVLCLAQYGCFVNMMTGTLLKMTTAMANFQTVEALVHALFVGSYMAGVSLFDWVKTSNDDDDKAALRWVAPIVLALFATADCVARQWAGPKLLQVPFLAMGFGVINTAASHATGNTIFFAMTGHLTKLTTGLRNTKQQADNAVMARSKSILRHFLMGGLVAAVLSRERLFLSSAVMLPPLCTSLGLLYAALFAWYAPITGVIPRAVALGSTLSRKLRRALGLGAIGRDTIAGQPELIPVPVFVDVLPTPTTSNYTFSGY</sequence>
<keyword evidence="2" id="KW-0732">Signal</keyword>
<keyword evidence="1" id="KW-0812">Transmembrane</keyword>
<keyword evidence="4" id="KW-1185">Reference proteome</keyword>
<comment type="caution">
    <text evidence="3">The sequence shown here is derived from an EMBL/GenBank/DDBJ whole genome shotgun (WGS) entry which is preliminary data.</text>
</comment>
<dbReference type="Pfam" id="PF06912">
    <property type="entry name" value="DUF1275"/>
    <property type="match status" value="1"/>
</dbReference>
<feature type="signal peptide" evidence="2">
    <location>
        <begin position="1"/>
        <end position="21"/>
    </location>
</feature>
<reference evidence="3" key="1">
    <citation type="submission" date="2020-06" db="EMBL/GenBank/DDBJ databases">
        <authorList>
            <consortium name="Plant Systems Biology data submission"/>
        </authorList>
    </citation>
    <scope>NUCLEOTIDE SEQUENCE</scope>
    <source>
        <strain evidence="3">D6</strain>
    </source>
</reference>
<feature type="transmembrane region" description="Helical" evidence="1">
    <location>
        <begin position="352"/>
        <end position="374"/>
    </location>
</feature>
<feature type="chain" id="PRO_5040358408" evidence="2">
    <location>
        <begin position="22"/>
        <end position="425"/>
    </location>
</feature>
<feature type="transmembrane region" description="Helical" evidence="1">
    <location>
        <begin position="232"/>
        <end position="254"/>
    </location>
</feature>
<name>A0A9N8DM85_9STRA</name>
<dbReference type="InterPro" id="IPR010699">
    <property type="entry name" value="DUF1275"/>
</dbReference>
<organism evidence="3 4">
    <name type="scientific">Seminavis robusta</name>
    <dbReference type="NCBI Taxonomy" id="568900"/>
    <lineage>
        <taxon>Eukaryota</taxon>
        <taxon>Sar</taxon>
        <taxon>Stramenopiles</taxon>
        <taxon>Ochrophyta</taxon>
        <taxon>Bacillariophyta</taxon>
        <taxon>Bacillariophyceae</taxon>
        <taxon>Bacillariophycidae</taxon>
        <taxon>Naviculales</taxon>
        <taxon>Naviculaceae</taxon>
        <taxon>Seminavis</taxon>
    </lineage>
</organism>
<dbReference type="PANTHER" id="PTHR37314">
    <property type="entry name" value="SLR0142 PROTEIN"/>
    <property type="match status" value="1"/>
</dbReference>
<feature type="transmembrane region" description="Helical" evidence="1">
    <location>
        <begin position="200"/>
        <end position="220"/>
    </location>
</feature>
<evidence type="ECO:0000256" key="2">
    <source>
        <dbReference type="SAM" id="SignalP"/>
    </source>
</evidence>
<accession>A0A9N8DM85</accession>
<keyword evidence="1" id="KW-0472">Membrane</keyword>
<evidence type="ECO:0000313" key="3">
    <source>
        <dbReference type="EMBL" id="CAB9503191.1"/>
    </source>
</evidence>